<reference evidence="1" key="2">
    <citation type="journal article" date="2015" name="Fish Shellfish Immunol.">
        <title>Early steps in the European eel (Anguilla anguilla)-Vibrio vulnificus interaction in the gills: Role of the RtxA13 toxin.</title>
        <authorList>
            <person name="Callol A."/>
            <person name="Pajuelo D."/>
            <person name="Ebbesson L."/>
            <person name="Teles M."/>
            <person name="MacKenzie S."/>
            <person name="Amaro C."/>
        </authorList>
    </citation>
    <scope>NUCLEOTIDE SEQUENCE</scope>
</reference>
<accession>A0A0E9T314</accession>
<dbReference type="EMBL" id="GBXM01061247">
    <property type="protein sequence ID" value="JAH47330.1"/>
    <property type="molecule type" value="Transcribed_RNA"/>
</dbReference>
<reference evidence="1" key="1">
    <citation type="submission" date="2014-11" db="EMBL/GenBank/DDBJ databases">
        <authorList>
            <person name="Amaro Gonzalez C."/>
        </authorList>
    </citation>
    <scope>NUCLEOTIDE SEQUENCE</scope>
</reference>
<evidence type="ECO:0000313" key="1">
    <source>
        <dbReference type="EMBL" id="JAH47330.1"/>
    </source>
</evidence>
<protein>
    <submittedName>
        <fullName evidence="1">Uncharacterized protein</fullName>
    </submittedName>
</protein>
<organism evidence="1">
    <name type="scientific">Anguilla anguilla</name>
    <name type="common">European freshwater eel</name>
    <name type="synonym">Muraena anguilla</name>
    <dbReference type="NCBI Taxonomy" id="7936"/>
    <lineage>
        <taxon>Eukaryota</taxon>
        <taxon>Metazoa</taxon>
        <taxon>Chordata</taxon>
        <taxon>Craniata</taxon>
        <taxon>Vertebrata</taxon>
        <taxon>Euteleostomi</taxon>
        <taxon>Actinopterygii</taxon>
        <taxon>Neopterygii</taxon>
        <taxon>Teleostei</taxon>
        <taxon>Anguilliformes</taxon>
        <taxon>Anguillidae</taxon>
        <taxon>Anguilla</taxon>
    </lineage>
</organism>
<sequence length="25" mass="2798">MPTLSSLREEIFSLCSDQVGKNKSK</sequence>
<dbReference type="AlphaFoldDB" id="A0A0E9T314"/>
<proteinExistence type="predicted"/>
<name>A0A0E9T314_ANGAN</name>